<dbReference type="Proteomes" id="UP000004994">
    <property type="component" value="Chromosome 10"/>
</dbReference>
<sequence length="81" mass="9850">MCNTLFIFSIILPIFALGRRRRSDLQWRCYIFVEGEQIDGKLESKVNYKTFLLIIERKKKTKGKHIETRQHYHKQKMQSVY</sequence>
<feature type="chain" id="PRO_5018667189" description="Secreted protein" evidence="1">
    <location>
        <begin position="19"/>
        <end position="81"/>
    </location>
</feature>
<accession>A0A3Q7IGL4</accession>
<evidence type="ECO:0000256" key="1">
    <source>
        <dbReference type="SAM" id="SignalP"/>
    </source>
</evidence>
<keyword evidence="1" id="KW-0732">Signal</keyword>
<evidence type="ECO:0000313" key="2">
    <source>
        <dbReference type="EnsemblPlants" id="Solyc10g049565.1.1"/>
    </source>
</evidence>
<keyword evidence="3" id="KW-1185">Reference proteome</keyword>
<protein>
    <recommendedName>
        <fullName evidence="4">Secreted protein</fullName>
    </recommendedName>
</protein>
<dbReference type="InParanoid" id="A0A3Q7IGL4"/>
<dbReference type="EnsemblPlants" id="Solyc10g049565.1.1">
    <property type="protein sequence ID" value="Solyc10g049565.1.1"/>
    <property type="gene ID" value="Solyc10g049565.1"/>
</dbReference>
<proteinExistence type="predicted"/>
<name>A0A3Q7IGL4_SOLLC</name>
<evidence type="ECO:0008006" key="4">
    <source>
        <dbReference type="Google" id="ProtNLM"/>
    </source>
</evidence>
<dbReference type="Gramene" id="Solyc10g049565.1.1">
    <property type="protein sequence ID" value="Solyc10g049565.1.1"/>
    <property type="gene ID" value="Solyc10g049565.1"/>
</dbReference>
<feature type="signal peptide" evidence="1">
    <location>
        <begin position="1"/>
        <end position="18"/>
    </location>
</feature>
<dbReference type="PaxDb" id="4081-Solyc10g049560.1.1"/>
<evidence type="ECO:0000313" key="3">
    <source>
        <dbReference type="Proteomes" id="UP000004994"/>
    </source>
</evidence>
<organism evidence="2">
    <name type="scientific">Solanum lycopersicum</name>
    <name type="common">Tomato</name>
    <name type="synonym">Lycopersicon esculentum</name>
    <dbReference type="NCBI Taxonomy" id="4081"/>
    <lineage>
        <taxon>Eukaryota</taxon>
        <taxon>Viridiplantae</taxon>
        <taxon>Streptophyta</taxon>
        <taxon>Embryophyta</taxon>
        <taxon>Tracheophyta</taxon>
        <taxon>Spermatophyta</taxon>
        <taxon>Magnoliopsida</taxon>
        <taxon>eudicotyledons</taxon>
        <taxon>Gunneridae</taxon>
        <taxon>Pentapetalae</taxon>
        <taxon>asterids</taxon>
        <taxon>lamiids</taxon>
        <taxon>Solanales</taxon>
        <taxon>Solanaceae</taxon>
        <taxon>Solanoideae</taxon>
        <taxon>Solaneae</taxon>
        <taxon>Solanum</taxon>
        <taxon>Solanum subgen. Lycopersicon</taxon>
    </lineage>
</organism>
<reference evidence="2" key="2">
    <citation type="submission" date="2019-01" db="UniProtKB">
        <authorList>
            <consortium name="EnsemblPlants"/>
        </authorList>
    </citation>
    <scope>IDENTIFICATION</scope>
    <source>
        <strain evidence="2">cv. Heinz 1706</strain>
    </source>
</reference>
<dbReference type="AlphaFoldDB" id="A0A3Q7IGL4"/>
<reference evidence="2" key="1">
    <citation type="journal article" date="2012" name="Nature">
        <title>The tomato genome sequence provides insights into fleshy fruit evolution.</title>
        <authorList>
            <consortium name="Tomato Genome Consortium"/>
        </authorList>
    </citation>
    <scope>NUCLEOTIDE SEQUENCE [LARGE SCALE GENOMIC DNA]</scope>
    <source>
        <strain evidence="2">cv. Heinz 1706</strain>
    </source>
</reference>